<feature type="domain" description="Lactate/malate dehydrogenase N-terminal" evidence="2">
    <location>
        <begin position="2"/>
        <end position="92"/>
    </location>
</feature>
<gene>
    <name evidence="3" type="ORF">L9G74_20325</name>
</gene>
<dbReference type="InterPro" id="IPR036291">
    <property type="entry name" value="NAD(P)-bd_dom_sf"/>
</dbReference>
<dbReference type="InterPro" id="IPR001236">
    <property type="entry name" value="Lactate/malate_DH_N"/>
</dbReference>
<evidence type="ECO:0000313" key="3">
    <source>
        <dbReference type="EMBL" id="MCS4558771.1"/>
    </source>
</evidence>
<comment type="function">
    <text evidence="1">Catalyzes the reversible oxidation of malate to oxaloacetate.</text>
</comment>
<comment type="caution">
    <text evidence="3">The sequence shown here is derived from an EMBL/GenBank/DDBJ whole genome shotgun (WGS) entry which is preliminary data.</text>
</comment>
<reference evidence="3 4" key="1">
    <citation type="submission" date="2022-02" db="EMBL/GenBank/DDBJ databases">
        <authorList>
            <person name="Zhuang L."/>
        </authorList>
    </citation>
    <scope>NUCLEOTIDE SEQUENCE [LARGE SCALE GENOMIC DNA]</scope>
    <source>
        <strain evidence="3 4">C32</strain>
    </source>
</reference>
<dbReference type="SUPFAM" id="SSF51735">
    <property type="entry name" value="NAD(P)-binding Rossmann-fold domains"/>
    <property type="match status" value="1"/>
</dbReference>
<evidence type="ECO:0000256" key="1">
    <source>
        <dbReference type="ARBA" id="ARBA00003966"/>
    </source>
</evidence>
<feature type="non-terminal residue" evidence="3">
    <location>
        <position position="1"/>
    </location>
</feature>
<reference evidence="4" key="2">
    <citation type="submission" date="2023-07" db="EMBL/GenBank/DDBJ databases">
        <title>Shewanella mangrovi sp. nov., an acetaldehyde- degrading bacterium isolated from mangrove sediment.</title>
        <authorList>
            <person name="Liu Y."/>
        </authorList>
    </citation>
    <scope>NUCLEOTIDE SEQUENCE [LARGE SCALE GENOMIC DNA]</scope>
    <source>
        <strain evidence="4">C32</strain>
    </source>
</reference>
<keyword evidence="4" id="KW-1185">Reference proteome</keyword>
<name>A0ABT2FRR9_9GAMM</name>
<proteinExistence type="predicted"/>
<organism evidence="3 4">
    <name type="scientific">Shewanella electrica</name>
    <dbReference type="NCBI Taxonomy" id="515560"/>
    <lineage>
        <taxon>Bacteria</taxon>
        <taxon>Pseudomonadati</taxon>
        <taxon>Pseudomonadota</taxon>
        <taxon>Gammaproteobacteria</taxon>
        <taxon>Alteromonadales</taxon>
        <taxon>Shewanellaceae</taxon>
        <taxon>Shewanella</taxon>
    </lineage>
</organism>
<sequence length="93" mass="9908">LNQSFVEELVLIDVNTSKAEGEAMDLNHGIPFAPSPMKIWSGTYADCGDADIVVITAGAAQKPGETRLDLVEKNAAIFKNIVEQIMASGFNGI</sequence>
<protein>
    <submittedName>
        <fullName evidence="3">L-lactate dehydrogenase</fullName>
    </submittedName>
</protein>
<dbReference type="PANTHER" id="PTHR43128:SF16">
    <property type="entry name" value="L-LACTATE DEHYDROGENASE"/>
    <property type="match status" value="1"/>
</dbReference>
<dbReference type="Gene3D" id="3.40.50.720">
    <property type="entry name" value="NAD(P)-binding Rossmann-like Domain"/>
    <property type="match status" value="1"/>
</dbReference>
<evidence type="ECO:0000259" key="2">
    <source>
        <dbReference type="Pfam" id="PF00056"/>
    </source>
</evidence>
<dbReference type="PANTHER" id="PTHR43128">
    <property type="entry name" value="L-2-HYDROXYCARBOXYLATE DEHYDROGENASE (NAD(P)(+))"/>
    <property type="match status" value="1"/>
</dbReference>
<dbReference type="Pfam" id="PF00056">
    <property type="entry name" value="Ldh_1_N"/>
    <property type="match status" value="1"/>
</dbReference>
<evidence type="ECO:0000313" key="4">
    <source>
        <dbReference type="Proteomes" id="UP001201549"/>
    </source>
</evidence>
<feature type="non-terminal residue" evidence="3">
    <location>
        <position position="93"/>
    </location>
</feature>
<dbReference type="Proteomes" id="UP001201549">
    <property type="component" value="Unassembled WGS sequence"/>
</dbReference>
<accession>A0ABT2FRR9</accession>
<dbReference type="EMBL" id="JAKOGG010000179">
    <property type="protein sequence ID" value="MCS4558771.1"/>
    <property type="molecule type" value="Genomic_DNA"/>
</dbReference>